<accession>A0A7C0U5V6</accession>
<organism evidence="2">
    <name type="scientific">Thermosulfidibacter takaii</name>
    <dbReference type="NCBI Taxonomy" id="412593"/>
    <lineage>
        <taxon>Bacteria</taxon>
        <taxon>Pseudomonadati</taxon>
        <taxon>Thermosulfidibacterota</taxon>
        <taxon>Thermosulfidibacteria</taxon>
        <taxon>Thermosulfidibacterales</taxon>
        <taxon>Thermosulfidibacteraceae</taxon>
    </lineage>
</organism>
<dbReference type="PANTHER" id="PTHR45947:SF14">
    <property type="entry name" value="SLL1723 PROTEIN"/>
    <property type="match status" value="1"/>
</dbReference>
<dbReference type="EMBL" id="DQWS01000068">
    <property type="protein sequence ID" value="HDD52784.1"/>
    <property type="molecule type" value="Genomic_DNA"/>
</dbReference>
<feature type="domain" description="Glycosyltransferase subfamily 4-like N-terminal" evidence="1">
    <location>
        <begin position="19"/>
        <end position="176"/>
    </location>
</feature>
<dbReference type="AlphaFoldDB" id="A0A7C0U5V6"/>
<sequence>MENSSSLRILHLVAIRGKGGTGASTLALVEGLADRGHRVAVVCFKRGLLYQSLKDEGKVELITGIKMASGLRIHEWVKDLRRLRPFVKEFKPHIIHTHSSPDYWLGFLLSLMTGAALVRSRHVPVPLKPHAFNRLLFRKTAAVLAVSHAVGDKYFSGVNWKPERVRVIYDGVDVERFHPGVDGGAVRRKIGLDRGHILVGSLARYSRVKGLPYFLKALGRLMERDSRIHGLVAGRVKSKSLYRNLKEWLMEKEMEERVTLWGHQTRIQEVLAALDVVVLASLGSEGSSRVALEAGASGKPLIATTVGALPEVVVNGKTGFLVPPGEEKHLTRALEKAPFPYVKAYMGTNARRRMVKVFTQKASVDSTERLYREILGGW</sequence>
<comment type="caution">
    <text evidence="2">The sequence shown here is derived from an EMBL/GenBank/DDBJ whole genome shotgun (WGS) entry which is preliminary data.</text>
</comment>
<dbReference type="GO" id="GO:0016757">
    <property type="term" value="F:glycosyltransferase activity"/>
    <property type="evidence" value="ECO:0007669"/>
    <property type="project" value="UniProtKB-ARBA"/>
</dbReference>
<dbReference type="InterPro" id="IPR050194">
    <property type="entry name" value="Glycosyltransferase_grp1"/>
</dbReference>
<name>A0A7C0U5V6_9BACT</name>
<dbReference type="Pfam" id="PF13692">
    <property type="entry name" value="Glyco_trans_1_4"/>
    <property type="match status" value="1"/>
</dbReference>
<dbReference type="Proteomes" id="UP000885690">
    <property type="component" value="Unassembled WGS sequence"/>
</dbReference>
<evidence type="ECO:0000313" key="2">
    <source>
        <dbReference type="EMBL" id="HDD52784.1"/>
    </source>
</evidence>
<dbReference type="InterPro" id="IPR028098">
    <property type="entry name" value="Glyco_trans_4-like_N"/>
</dbReference>
<dbReference type="PANTHER" id="PTHR45947">
    <property type="entry name" value="SULFOQUINOVOSYL TRANSFERASE SQD2"/>
    <property type="match status" value="1"/>
</dbReference>
<dbReference type="Gene3D" id="3.40.50.2000">
    <property type="entry name" value="Glycogen Phosphorylase B"/>
    <property type="match status" value="2"/>
</dbReference>
<protein>
    <submittedName>
        <fullName evidence="2">Glycosyltransferase family 1 protein</fullName>
    </submittedName>
</protein>
<reference evidence="2" key="1">
    <citation type="journal article" date="2020" name="mSystems">
        <title>Genome- and Community-Level Interaction Insights into Carbon Utilization and Element Cycling Functions of Hydrothermarchaeota in Hydrothermal Sediment.</title>
        <authorList>
            <person name="Zhou Z."/>
            <person name="Liu Y."/>
            <person name="Xu W."/>
            <person name="Pan J."/>
            <person name="Luo Z.H."/>
            <person name="Li M."/>
        </authorList>
    </citation>
    <scope>NUCLEOTIDE SEQUENCE [LARGE SCALE GENOMIC DNA]</scope>
    <source>
        <strain evidence="2">HyVt-115</strain>
    </source>
</reference>
<dbReference type="SUPFAM" id="SSF53756">
    <property type="entry name" value="UDP-Glycosyltransferase/glycogen phosphorylase"/>
    <property type="match status" value="1"/>
</dbReference>
<gene>
    <name evidence="2" type="ORF">ENF32_01780</name>
</gene>
<evidence type="ECO:0000259" key="1">
    <source>
        <dbReference type="Pfam" id="PF13439"/>
    </source>
</evidence>
<proteinExistence type="predicted"/>
<dbReference type="CDD" id="cd03801">
    <property type="entry name" value="GT4_PimA-like"/>
    <property type="match status" value="1"/>
</dbReference>
<dbReference type="Pfam" id="PF13439">
    <property type="entry name" value="Glyco_transf_4"/>
    <property type="match status" value="1"/>
</dbReference>